<keyword evidence="1" id="KW-0812">Transmembrane</keyword>
<reference evidence="5" key="1">
    <citation type="journal article" date="2019" name="Int. J. Syst. Evol. Microbiol.">
        <title>The Global Catalogue of Microorganisms (GCM) 10K type strain sequencing project: providing services to taxonomists for standard genome sequencing and annotation.</title>
        <authorList>
            <consortium name="The Broad Institute Genomics Platform"/>
            <consortium name="The Broad Institute Genome Sequencing Center for Infectious Disease"/>
            <person name="Wu L."/>
            <person name="Ma J."/>
        </authorList>
    </citation>
    <scope>NUCLEOTIDE SEQUENCE [LARGE SCALE GENOMIC DNA]</scope>
    <source>
        <strain evidence="5">CCM 8939</strain>
    </source>
</reference>
<sequence>MCVPCNYGIYVIKSQIKLNAANMKEEQYLLLCEKYFNGECSPGELSLIALYQKKHGLNNIIFEKQNQAEVREELFNRIQDSIVQNVPKRIWFHSSAFKLAASLAAALIVFFYLTNGPLKHEVKVKLAVAKVIKNKIDDVPPGSANAILTLADGKNIKLDDQQNGLLSQQKHVAISKSGMGIILTAKNIGANENDLTLNKITIPRAGKYNITLSDGTKIWLNSSSSLSFPTVFSGKERKVRLTGEAYFEVAKNKKMPFIIDVNGKQEVEVLGTHFNITAFEDDKDITTALIEGSVRVNAKTKQVLIKPGEMVVNNLQNNLSIRKADLDEIMAWKNDMFIFSNENIASVMKKISRWYDVEVSYKGDMTNINIDGNYSRSKGLKSLLKNIKLLDKVDFQIKERRITVIAK</sequence>
<evidence type="ECO:0000259" key="3">
    <source>
        <dbReference type="Pfam" id="PF16344"/>
    </source>
</evidence>
<organism evidence="4 5">
    <name type="scientific">Pedobacter mendelii</name>
    <dbReference type="NCBI Taxonomy" id="1908240"/>
    <lineage>
        <taxon>Bacteria</taxon>
        <taxon>Pseudomonadati</taxon>
        <taxon>Bacteroidota</taxon>
        <taxon>Sphingobacteriia</taxon>
        <taxon>Sphingobacteriales</taxon>
        <taxon>Sphingobacteriaceae</taxon>
        <taxon>Pedobacter</taxon>
    </lineage>
</organism>
<dbReference type="EMBL" id="BMDJ01000002">
    <property type="protein sequence ID" value="GGI24340.1"/>
    <property type="molecule type" value="Genomic_DNA"/>
</dbReference>
<feature type="domain" description="FecR protein" evidence="2">
    <location>
        <begin position="200"/>
        <end position="295"/>
    </location>
</feature>
<dbReference type="InterPro" id="IPR006860">
    <property type="entry name" value="FecR"/>
</dbReference>
<dbReference type="Pfam" id="PF04773">
    <property type="entry name" value="FecR"/>
    <property type="match status" value="1"/>
</dbReference>
<dbReference type="Gene3D" id="2.60.120.1440">
    <property type="match status" value="1"/>
</dbReference>
<keyword evidence="1" id="KW-0472">Membrane</keyword>
<keyword evidence="1" id="KW-1133">Transmembrane helix</keyword>
<gene>
    <name evidence="4" type="ORF">GCM10008119_12170</name>
</gene>
<dbReference type="InterPro" id="IPR032508">
    <property type="entry name" value="FecR_C"/>
</dbReference>
<proteinExistence type="predicted"/>
<evidence type="ECO:0000259" key="2">
    <source>
        <dbReference type="Pfam" id="PF04773"/>
    </source>
</evidence>
<dbReference type="InterPro" id="IPR012373">
    <property type="entry name" value="Ferrdict_sens_TM"/>
</dbReference>
<evidence type="ECO:0000313" key="4">
    <source>
        <dbReference type="EMBL" id="GGI24340.1"/>
    </source>
</evidence>
<feature type="domain" description="Protein FecR C-terminal" evidence="3">
    <location>
        <begin position="337"/>
        <end position="404"/>
    </location>
</feature>
<protein>
    <submittedName>
        <fullName evidence="4">Iron dicitrate transporter FecR</fullName>
    </submittedName>
</protein>
<accession>A0ABQ2BES8</accession>
<keyword evidence="5" id="KW-1185">Reference proteome</keyword>
<evidence type="ECO:0000256" key="1">
    <source>
        <dbReference type="SAM" id="Phobius"/>
    </source>
</evidence>
<dbReference type="Gene3D" id="3.55.50.30">
    <property type="match status" value="1"/>
</dbReference>
<dbReference type="Proteomes" id="UP000645390">
    <property type="component" value="Unassembled WGS sequence"/>
</dbReference>
<dbReference type="Pfam" id="PF16344">
    <property type="entry name" value="FecR_C"/>
    <property type="match status" value="1"/>
</dbReference>
<evidence type="ECO:0000313" key="5">
    <source>
        <dbReference type="Proteomes" id="UP000645390"/>
    </source>
</evidence>
<name>A0ABQ2BES8_9SPHI</name>
<comment type="caution">
    <text evidence="4">The sequence shown here is derived from an EMBL/GenBank/DDBJ whole genome shotgun (WGS) entry which is preliminary data.</text>
</comment>
<dbReference type="PANTHER" id="PTHR30273:SF2">
    <property type="entry name" value="PROTEIN FECR"/>
    <property type="match status" value="1"/>
</dbReference>
<feature type="transmembrane region" description="Helical" evidence="1">
    <location>
        <begin position="96"/>
        <end position="113"/>
    </location>
</feature>
<dbReference type="PANTHER" id="PTHR30273">
    <property type="entry name" value="PERIPLASMIC SIGNAL SENSOR AND SIGMA FACTOR ACTIVATOR FECR-RELATED"/>
    <property type="match status" value="1"/>
</dbReference>